<protein>
    <recommendedName>
        <fullName evidence="1">tRNA(Ile)-lysidine synthetase</fullName>
        <ecNumber evidence="1">6.3.4.19</ecNumber>
    </recommendedName>
</protein>
<name>A0ABD3P4J5_9STRA</name>
<organism evidence="9 10">
    <name type="scientific">Cyclotella atomus</name>
    <dbReference type="NCBI Taxonomy" id="382360"/>
    <lineage>
        <taxon>Eukaryota</taxon>
        <taxon>Sar</taxon>
        <taxon>Stramenopiles</taxon>
        <taxon>Ochrophyta</taxon>
        <taxon>Bacillariophyta</taxon>
        <taxon>Coscinodiscophyceae</taxon>
        <taxon>Thalassiosirophycidae</taxon>
        <taxon>Stephanodiscales</taxon>
        <taxon>Stephanodiscaceae</taxon>
        <taxon>Cyclotella</taxon>
    </lineage>
</organism>
<sequence length="667" mass="76297">MVRIMINGRAALALCVLRQFAHASSFLERKFNLAVMRRSTTSYVFNRRFHRSLIERRKCCLLHIHSLDSRYMSARYYGTAVKATSHGEGLDGIHLRSEKVISSVRESLREYVVKPHLGINTSRKDPTLYANDGNINSTIVMLLGVSGGCDSVALFHSVLELTRLEEQTNTRNTMSSSNMHAIRYLHLDSEDIAPYNFTTSNDLFRIPCELHVAHFNHEQRGNNSDADEALVRNLCSEAGIPFHCYSWSEIKSGSLLETTPFSQDVARKWRRKKMIELLETLVTNPNKVNDDASPRWGAILTAHHRDDAEETVLLKLLRGAHLTNLSGMERRSDGFELASAQKVSRSIGYFAKPLLGVRKQDIVDYLTSNNLEWREDESNSENKYKRNKVRNQLIPLLSEIAGGEDALHLRMICVCLLQKRLYNLEQQSKDLSQDLTQRAEDYLTSMPTESTFLLPNEFNAFNVVLQQALHLWTANATNCQLILSYDQMQRIKNQFDVFPTRLQWQLDVGDCWTIRRNGQALSVTKNEGVANKETTNVCSKEAASNTWKILSPESTQERTHVHELNFGNLPMDADTLQLTIKQVKDARHLTFIPPWRKRRGAVKIKEFLRGQKVPLHSRDDADVLCCCYGSSEYALAIYLEERDQWALHSDFVHEKGPIVKVTLWKSK</sequence>
<keyword evidence="7" id="KW-0732">Signal</keyword>
<dbReference type="Proteomes" id="UP001530400">
    <property type="component" value="Unassembled WGS sequence"/>
</dbReference>
<keyword evidence="3" id="KW-0819">tRNA processing</keyword>
<dbReference type="PANTHER" id="PTHR43033">
    <property type="entry name" value="TRNA(ILE)-LYSIDINE SYNTHASE-RELATED"/>
    <property type="match status" value="1"/>
</dbReference>
<dbReference type="HAMAP" id="MF_01161">
    <property type="entry name" value="tRNA_Ile_lys_synt"/>
    <property type="match status" value="1"/>
</dbReference>
<comment type="catalytic activity">
    <reaction evidence="6">
        <text>cytidine(34) in tRNA(Ile2) + L-lysine + ATP = lysidine(34) in tRNA(Ile2) + AMP + diphosphate + H(+)</text>
        <dbReference type="Rhea" id="RHEA:43744"/>
        <dbReference type="Rhea" id="RHEA-COMP:10625"/>
        <dbReference type="Rhea" id="RHEA-COMP:10670"/>
        <dbReference type="ChEBI" id="CHEBI:15378"/>
        <dbReference type="ChEBI" id="CHEBI:30616"/>
        <dbReference type="ChEBI" id="CHEBI:32551"/>
        <dbReference type="ChEBI" id="CHEBI:33019"/>
        <dbReference type="ChEBI" id="CHEBI:82748"/>
        <dbReference type="ChEBI" id="CHEBI:83665"/>
        <dbReference type="ChEBI" id="CHEBI:456215"/>
        <dbReference type="EC" id="6.3.4.19"/>
    </reaction>
</comment>
<evidence type="ECO:0000256" key="2">
    <source>
        <dbReference type="ARBA" id="ARBA00022598"/>
    </source>
</evidence>
<evidence type="ECO:0000313" key="10">
    <source>
        <dbReference type="Proteomes" id="UP001530400"/>
    </source>
</evidence>
<dbReference type="NCBIfam" id="TIGR02432">
    <property type="entry name" value="lysidine_TilS_N"/>
    <property type="match status" value="1"/>
</dbReference>
<keyword evidence="10" id="KW-1185">Reference proteome</keyword>
<dbReference type="EC" id="6.3.4.19" evidence="1"/>
<accession>A0ABD3P4J5</accession>
<evidence type="ECO:0000256" key="6">
    <source>
        <dbReference type="ARBA" id="ARBA00048539"/>
    </source>
</evidence>
<dbReference type="Gene3D" id="3.40.50.620">
    <property type="entry name" value="HUPs"/>
    <property type="match status" value="1"/>
</dbReference>
<dbReference type="GO" id="GO:0005524">
    <property type="term" value="F:ATP binding"/>
    <property type="evidence" value="ECO:0007669"/>
    <property type="project" value="UniProtKB-KW"/>
</dbReference>
<evidence type="ECO:0000256" key="3">
    <source>
        <dbReference type="ARBA" id="ARBA00022694"/>
    </source>
</evidence>
<dbReference type="EMBL" id="JALLPJ020000795">
    <property type="protein sequence ID" value="KAL3782741.1"/>
    <property type="molecule type" value="Genomic_DNA"/>
</dbReference>
<evidence type="ECO:0000256" key="1">
    <source>
        <dbReference type="ARBA" id="ARBA00013267"/>
    </source>
</evidence>
<dbReference type="InterPro" id="IPR012795">
    <property type="entry name" value="tRNA_Ile_lys_synt_N"/>
</dbReference>
<dbReference type="PANTHER" id="PTHR43033:SF1">
    <property type="entry name" value="TRNA(ILE)-LYSIDINE SYNTHASE-RELATED"/>
    <property type="match status" value="1"/>
</dbReference>
<dbReference type="InterPro" id="IPR012094">
    <property type="entry name" value="tRNA_Ile_lys_synt"/>
</dbReference>
<dbReference type="InterPro" id="IPR011063">
    <property type="entry name" value="TilS/TtcA_N"/>
</dbReference>
<evidence type="ECO:0000259" key="8">
    <source>
        <dbReference type="Pfam" id="PF01171"/>
    </source>
</evidence>
<feature type="domain" description="tRNA(Ile)-lysidine/2-thiocytidine synthase N-terminal" evidence="8">
    <location>
        <begin position="206"/>
        <end position="392"/>
    </location>
</feature>
<evidence type="ECO:0000256" key="4">
    <source>
        <dbReference type="ARBA" id="ARBA00022741"/>
    </source>
</evidence>
<feature type="signal peptide" evidence="7">
    <location>
        <begin position="1"/>
        <end position="23"/>
    </location>
</feature>
<evidence type="ECO:0000256" key="7">
    <source>
        <dbReference type="SAM" id="SignalP"/>
    </source>
</evidence>
<gene>
    <name evidence="9" type="ORF">ACHAWO_003731</name>
</gene>
<comment type="caution">
    <text evidence="9">The sequence shown here is derived from an EMBL/GenBank/DDBJ whole genome shotgun (WGS) entry which is preliminary data.</text>
</comment>
<evidence type="ECO:0000313" key="9">
    <source>
        <dbReference type="EMBL" id="KAL3782741.1"/>
    </source>
</evidence>
<keyword evidence="4" id="KW-0547">Nucleotide-binding</keyword>
<dbReference type="AlphaFoldDB" id="A0ABD3P4J5"/>
<feature type="chain" id="PRO_5044834101" description="tRNA(Ile)-lysidine synthetase" evidence="7">
    <location>
        <begin position="24"/>
        <end position="667"/>
    </location>
</feature>
<dbReference type="Pfam" id="PF01171">
    <property type="entry name" value="ATP_bind_3"/>
    <property type="match status" value="1"/>
</dbReference>
<keyword evidence="2" id="KW-0436">Ligase</keyword>
<dbReference type="GO" id="GO:0032267">
    <property type="term" value="F:tRNA(Ile)-lysidine synthase activity"/>
    <property type="evidence" value="ECO:0007669"/>
    <property type="project" value="UniProtKB-EC"/>
</dbReference>
<dbReference type="CDD" id="cd01992">
    <property type="entry name" value="TilS_N"/>
    <property type="match status" value="1"/>
</dbReference>
<proteinExistence type="inferred from homology"/>
<keyword evidence="5" id="KW-0067">ATP-binding</keyword>
<evidence type="ECO:0000256" key="5">
    <source>
        <dbReference type="ARBA" id="ARBA00022840"/>
    </source>
</evidence>
<reference evidence="9 10" key="1">
    <citation type="submission" date="2024-10" db="EMBL/GenBank/DDBJ databases">
        <title>Updated reference genomes for cyclostephanoid diatoms.</title>
        <authorList>
            <person name="Roberts W.R."/>
            <person name="Alverson A.J."/>
        </authorList>
    </citation>
    <scope>NUCLEOTIDE SEQUENCE [LARGE SCALE GENOMIC DNA]</scope>
    <source>
        <strain evidence="9 10">AJA010-31</strain>
    </source>
</reference>
<dbReference type="SUPFAM" id="SSF52402">
    <property type="entry name" value="Adenine nucleotide alpha hydrolases-like"/>
    <property type="match status" value="1"/>
</dbReference>
<dbReference type="GO" id="GO:0008033">
    <property type="term" value="P:tRNA processing"/>
    <property type="evidence" value="ECO:0007669"/>
    <property type="project" value="UniProtKB-KW"/>
</dbReference>
<dbReference type="InterPro" id="IPR014729">
    <property type="entry name" value="Rossmann-like_a/b/a_fold"/>
</dbReference>